<comment type="similarity">
    <text evidence="6 14">Belongs to the metallophosphoesterase superfamily. Purple acid phosphatase family.</text>
</comment>
<keyword evidence="11" id="KW-0862">Zinc</keyword>
<comment type="cofactor">
    <cofactor evidence="3">
        <name>Zn(2+)</name>
        <dbReference type="ChEBI" id="CHEBI:29105"/>
    </cofactor>
</comment>
<dbReference type="GO" id="GO:0046872">
    <property type="term" value="F:metal ion binding"/>
    <property type="evidence" value="ECO:0007669"/>
    <property type="project" value="UniProtKB-KW"/>
</dbReference>
<gene>
    <name evidence="16" type="ORF">ACH5RR_022030</name>
</gene>
<dbReference type="InterPro" id="IPR015914">
    <property type="entry name" value="PAPs_N"/>
</dbReference>
<dbReference type="EC" id="3.1.3.2" evidence="14"/>
<dbReference type="Pfam" id="PF00149">
    <property type="entry name" value="Metallophos"/>
    <property type="match status" value="1"/>
</dbReference>
<dbReference type="InterPro" id="IPR029052">
    <property type="entry name" value="Metallo-depent_PP-like"/>
</dbReference>
<dbReference type="FunFam" id="3.60.21.10:FF:000034">
    <property type="entry name" value="Fe(3+)-Zn(2+) purple acid phosphatase"/>
    <property type="match status" value="1"/>
</dbReference>
<evidence type="ECO:0000256" key="13">
    <source>
        <dbReference type="ARBA" id="ARBA00023180"/>
    </source>
</evidence>
<evidence type="ECO:0000256" key="7">
    <source>
        <dbReference type="ARBA" id="ARBA00011748"/>
    </source>
</evidence>
<evidence type="ECO:0000256" key="6">
    <source>
        <dbReference type="ARBA" id="ARBA00008723"/>
    </source>
</evidence>
<dbReference type="Gene3D" id="2.60.40.380">
    <property type="entry name" value="Purple acid phosphatase-like, N-terminal"/>
    <property type="match status" value="1"/>
</dbReference>
<evidence type="ECO:0000256" key="11">
    <source>
        <dbReference type="ARBA" id="ARBA00022833"/>
    </source>
</evidence>
<keyword evidence="13" id="KW-0325">Glycoprotein</keyword>
<comment type="catalytic activity">
    <reaction evidence="1 14">
        <text>a phosphate monoester + H2O = an alcohol + phosphate</text>
        <dbReference type="Rhea" id="RHEA:15017"/>
        <dbReference type="ChEBI" id="CHEBI:15377"/>
        <dbReference type="ChEBI" id="CHEBI:30879"/>
        <dbReference type="ChEBI" id="CHEBI:43474"/>
        <dbReference type="ChEBI" id="CHEBI:67140"/>
        <dbReference type="EC" id="3.1.3.2"/>
    </reaction>
</comment>
<evidence type="ECO:0000256" key="5">
    <source>
        <dbReference type="ARBA" id="ARBA00001973"/>
    </source>
</evidence>
<dbReference type="CDD" id="cd00839">
    <property type="entry name" value="MPP_PAPs"/>
    <property type="match status" value="1"/>
</dbReference>
<dbReference type="InterPro" id="IPR039331">
    <property type="entry name" value="PAPs-like"/>
</dbReference>
<comment type="cofactor">
    <cofactor evidence="5">
        <name>Cu(2+)</name>
        <dbReference type="ChEBI" id="CHEBI:29036"/>
    </cofactor>
</comment>
<keyword evidence="10 14" id="KW-0378">Hydrolase</keyword>
<evidence type="ECO:0000256" key="10">
    <source>
        <dbReference type="ARBA" id="ARBA00022801"/>
    </source>
</evidence>
<dbReference type="InterPro" id="IPR008963">
    <property type="entry name" value="Purple_acid_Pase-like_N"/>
</dbReference>
<keyword evidence="9" id="KW-0732">Signal</keyword>
<organism evidence="16 17">
    <name type="scientific">Cinchona calisaya</name>
    <dbReference type="NCBI Taxonomy" id="153742"/>
    <lineage>
        <taxon>Eukaryota</taxon>
        <taxon>Viridiplantae</taxon>
        <taxon>Streptophyta</taxon>
        <taxon>Embryophyta</taxon>
        <taxon>Tracheophyta</taxon>
        <taxon>Spermatophyta</taxon>
        <taxon>Magnoliopsida</taxon>
        <taxon>eudicotyledons</taxon>
        <taxon>Gunneridae</taxon>
        <taxon>Pentapetalae</taxon>
        <taxon>asterids</taxon>
        <taxon>lamiids</taxon>
        <taxon>Gentianales</taxon>
        <taxon>Rubiaceae</taxon>
        <taxon>Cinchonoideae</taxon>
        <taxon>Cinchoneae</taxon>
        <taxon>Cinchona</taxon>
    </lineage>
</organism>
<proteinExistence type="inferred from homology"/>
<evidence type="ECO:0000313" key="17">
    <source>
        <dbReference type="Proteomes" id="UP001630127"/>
    </source>
</evidence>
<evidence type="ECO:0000256" key="1">
    <source>
        <dbReference type="ARBA" id="ARBA00000032"/>
    </source>
</evidence>
<dbReference type="FunFam" id="2.60.40.380:FF:000001">
    <property type="entry name" value="Fe(3+)-Zn(2+) purple acid phosphatase"/>
    <property type="match status" value="1"/>
</dbReference>
<comment type="cofactor">
    <cofactor evidence="4">
        <name>Fe cation</name>
        <dbReference type="ChEBI" id="CHEBI:24875"/>
    </cofactor>
</comment>
<comment type="caution">
    <text evidence="16">The sequence shown here is derived from an EMBL/GenBank/DDBJ whole genome shotgun (WGS) entry which is preliminary data.</text>
</comment>
<dbReference type="InterPro" id="IPR003961">
    <property type="entry name" value="FN3_dom"/>
</dbReference>
<keyword evidence="8" id="KW-0479">Metal-binding</keyword>
<dbReference type="SUPFAM" id="SSF49363">
    <property type="entry name" value="Purple acid phosphatase, N-terminal domain"/>
    <property type="match status" value="1"/>
</dbReference>
<evidence type="ECO:0000259" key="15">
    <source>
        <dbReference type="PROSITE" id="PS50853"/>
    </source>
</evidence>
<evidence type="ECO:0000256" key="9">
    <source>
        <dbReference type="ARBA" id="ARBA00022729"/>
    </source>
</evidence>
<evidence type="ECO:0000256" key="2">
    <source>
        <dbReference type="ARBA" id="ARBA00001936"/>
    </source>
</evidence>
<evidence type="ECO:0000256" key="14">
    <source>
        <dbReference type="RuleBase" id="RU361203"/>
    </source>
</evidence>
<dbReference type="Proteomes" id="UP001630127">
    <property type="component" value="Unassembled WGS sequence"/>
</dbReference>
<comment type="subunit">
    <text evidence="7">Homodimer; disulfide-linked.</text>
</comment>
<comment type="cofactor">
    <cofactor evidence="2">
        <name>Mn(2+)</name>
        <dbReference type="ChEBI" id="CHEBI:29035"/>
    </cofactor>
</comment>
<dbReference type="PROSITE" id="PS50853">
    <property type="entry name" value="FN3"/>
    <property type="match status" value="1"/>
</dbReference>
<keyword evidence="17" id="KW-1185">Reference proteome</keyword>
<dbReference type="AlphaFoldDB" id="A0ABD2Z6M7"/>
<evidence type="ECO:0000256" key="8">
    <source>
        <dbReference type="ARBA" id="ARBA00022723"/>
    </source>
</evidence>
<dbReference type="InterPro" id="IPR041792">
    <property type="entry name" value="MPP_PAP"/>
</dbReference>
<evidence type="ECO:0000256" key="12">
    <source>
        <dbReference type="ARBA" id="ARBA00023004"/>
    </source>
</evidence>
<dbReference type="PANTHER" id="PTHR22953">
    <property type="entry name" value="ACID PHOSPHATASE RELATED"/>
    <property type="match status" value="1"/>
</dbReference>
<protein>
    <recommendedName>
        <fullName evidence="14">Purple acid phosphatase</fullName>
        <ecNumber evidence="14">3.1.3.2</ecNumber>
    </recommendedName>
</protein>
<name>A0ABD2Z6M7_9GENT</name>
<dbReference type="GO" id="GO:0003993">
    <property type="term" value="F:acid phosphatase activity"/>
    <property type="evidence" value="ECO:0007669"/>
    <property type="project" value="UniProtKB-EC"/>
</dbReference>
<dbReference type="InterPro" id="IPR025733">
    <property type="entry name" value="PAPs_C"/>
</dbReference>
<dbReference type="EMBL" id="JBJUIK010000010">
    <property type="protein sequence ID" value="KAL3515128.1"/>
    <property type="molecule type" value="Genomic_DNA"/>
</dbReference>
<dbReference type="Gene3D" id="3.60.21.10">
    <property type="match status" value="1"/>
</dbReference>
<reference evidence="16 17" key="1">
    <citation type="submission" date="2024-11" db="EMBL/GenBank/DDBJ databases">
        <title>A near-complete genome assembly of Cinchona calisaya.</title>
        <authorList>
            <person name="Lian D.C."/>
            <person name="Zhao X.W."/>
            <person name="Wei L."/>
        </authorList>
    </citation>
    <scope>NUCLEOTIDE SEQUENCE [LARGE SCALE GENOMIC DNA]</scope>
    <source>
        <tissue evidence="16">Nenye</tissue>
    </source>
</reference>
<keyword evidence="12" id="KW-0408">Iron</keyword>
<dbReference type="PANTHER" id="PTHR22953:SF86">
    <property type="entry name" value="PURPLE ACID PHOSPHATASE 10"/>
    <property type="match status" value="1"/>
</dbReference>
<sequence>MYKMWAVPGISSSSWSFLLVLCLVLKISVLSRGGITSSYVRKLQKSVDMPLDSDVFRVPPGYNAPQQVHITQGDLVGKAVIVSWVTTDEPGSNTVLYWSENSKLKLKAEGTVLRYKFYTYTSGYIHNCTLENLKFNTKYYYQVGIGNTTRTFWFTTPPEIGPDVPYTFGLIGDLGQTYDSNMTLTHYEQNPAKGQAVLYVGDLSYADKYPNHDNERWDTWGRFMERSVAYQPWFWSAGNHDIDFAPEIDETDLFKPYTNRYPTPNQASNSSSPLYYAIKRASAYVIVLSSYTACGKFTPQYIWLDNELKKVNRSETPWLIVIMHAPLYNSYEAHFMEGETMRVVFEPFFVENKVDFVFAGHLHAYERSHRISNINYEIVNKDCTPVRNQSSPVYIIFGDGGNIEGLNLDMREPQPDHSAFREASFGHAILEIKNRTHAYYHWHRNQDGYAVKAESKWFYNRYWHPVDED</sequence>
<evidence type="ECO:0000313" key="16">
    <source>
        <dbReference type="EMBL" id="KAL3515128.1"/>
    </source>
</evidence>
<evidence type="ECO:0000256" key="4">
    <source>
        <dbReference type="ARBA" id="ARBA00001962"/>
    </source>
</evidence>
<dbReference type="Pfam" id="PF16656">
    <property type="entry name" value="Pur_ac_phosph_N"/>
    <property type="match status" value="1"/>
</dbReference>
<evidence type="ECO:0000256" key="3">
    <source>
        <dbReference type="ARBA" id="ARBA00001947"/>
    </source>
</evidence>
<dbReference type="SUPFAM" id="SSF56300">
    <property type="entry name" value="Metallo-dependent phosphatases"/>
    <property type="match status" value="1"/>
</dbReference>
<dbReference type="InterPro" id="IPR004843">
    <property type="entry name" value="Calcineurin-like_PHP"/>
</dbReference>
<feature type="domain" description="Fibronectin type-III" evidence="15">
    <location>
        <begin position="64"/>
        <end position="159"/>
    </location>
</feature>
<dbReference type="Pfam" id="PF14008">
    <property type="entry name" value="Metallophos_C"/>
    <property type="match status" value="1"/>
</dbReference>
<accession>A0ABD2Z6M7</accession>